<keyword evidence="2" id="KW-0964">Secreted</keyword>
<evidence type="ECO:0000256" key="2">
    <source>
        <dbReference type="ARBA" id="ARBA00022525"/>
    </source>
</evidence>
<feature type="domain" description="BPTI/Kunitz inhibitor" evidence="5">
    <location>
        <begin position="151"/>
        <end position="202"/>
    </location>
</feature>
<dbReference type="Gene3D" id="4.10.410.10">
    <property type="entry name" value="Pancreatic trypsin inhibitor Kunitz domain"/>
    <property type="match status" value="2"/>
</dbReference>
<dbReference type="InterPro" id="IPR020901">
    <property type="entry name" value="Prtase_inh_Kunz-CS"/>
</dbReference>
<reference evidence="7" key="3">
    <citation type="submission" date="2015-06" db="UniProtKB">
        <authorList>
            <consortium name="EnsemblMetazoa"/>
        </authorList>
    </citation>
    <scope>IDENTIFICATION</scope>
</reference>
<evidence type="ECO:0000256" key="4">
    <source>
        <dbReference type="ARBA" id="ARBA00023157"/>
    </source>
</evidence>
<organism evidence="6">
    <name type="scientific">Capitella teleta</name>
    <name type="common">Polychaete worm</name>
    <dbReference type="NCBI Taxonomy" id="283909"/>
    <lineage>
        <taxon>Eukaryota</taxon>
        <taxon>Metazoa</taxon>
        <taxon>Spiralia</taxon>
        <taxon>Lophotrochozoa</taxon>
        <taxon>Annelida</taxon>
        <taxon>Polychaeta</taxon>
        <taxon>Sedentaria</taxon>
        <taxon>Scolecida</taxon>
        <taxon>Capitellidae</taxon>
        <taxon>Capitella</taxon>
    </lineage>
</organism>
<comment type="subcellular location">
    <subcellularLocation>
        <location evidence="1">Secreted</location>
    </subcellularLocation>
</comment>
<dbReference type="CDD" id="cd00109">
    <property type="entry name" value="Kunitz-type"/>
    <property type="match status" value="1"/>
</dbReference>
<keyword evidence="8" id="KW-1185">Reference proteome</keyword>
<evidence type="ECO:0000256" key="1">
    <source>
        <dbReference type="ARBA" id="ARBA00004613"/>
    </source>
</evidence>
<dbReference type="InterPro" id="IPR036880">
    <property type="entry name" value="Kunitz_BPTI_sf"/>
</dbReference>
<proteinExistence type="predicted"/>
<evidence type="ECO:0000313" key="6">
    <source>
        <dbReference type="EMBL" id="ELU03945.1"/>
    </source>
</evidence>
<dbReference type="PANTHER" id="PTHR45938:SF11">
    <property type="entry name" value="WAP, KAZAL, IMMUNOGLOBULIN, KUNITZ AND NTR DOMAIN-CONTAINING PROTEIN 2-LIKE"/>
    <property type="match status" value="1"/>
</dbReference>
<dbReference type="EMBL" id="KB302742">
    <property type="protein sequence ID" value="ELU03945.1"/>
    <property type="molecule type" value="Genomic_DNA"/>
</dbReference>
<dbReference type="STRING" id="283909.R7UC68"/>
<keyword evidence="4" id="KW-1015">Disulfide bond</keyword>
<dbReference type="OMA" id="ACEQGCA"/>
<dbReference type="GO" id="GO:0004867">
    <property type="term" value="F:serine-type endopeptidase inhibitor activity"/>
    <property type="evidence" value="ECO:0007669"/>
    <property type="project" value="InterPro"/>
</dbReference>
<dbReference type="EMBL" id="AMQN01008299">
    <property type="status" value="NOT_ANNOTATED_CDS"/>
    <property type="molecule type" value="Genomic_DNA"/>
</dbReference>
<dbReference type="PROSITE" id="PS00280">
    <property type="entry name" value="BPTI_KUNITZ_1"/>
    <property type="match status" value="1"/>
</dbReference>
<dbReference type="PANTHER" id="PTHR45938">
    <property type="entry name" value="ACP24A4-RELATED"/>
    <property type="match status" value="1"/>
</dbReference>
<evidence type="ECO:0000259" key="5">
    <source>
        <dbReference type="PROSITE" id="PS50279"/>
    </source>
</evidence>
<reference evidence="6 8" key="2">
    <citation type="journal article" date="2013" name="Nature">
        <title>Insights into bilaterian evolution from three spiralian genomes.</title>
        <authorList>
            <person name="Simakov O."/>
            <person name="Marletaz F."/>
            <person name="Cho S.J."/>
            <person name="Edsinger-Gonzales E."/>
            <person name="Havlak P."/>
            <person name="Hellsten U."/>
            <person name="Kuo D.H."/>
            <person name="Larsson T."/>
            <person name="Lv J."/>
            <person name="Arendt D."/>
            <person name="Savage R."/>
            <person name="Osoegawa K."/>
            <person name="de Jong P."/>
            <person name="Grimwood J."/>
            <person name="Chapman J.A."/>
            <person name="Shapiro H."/>
            <person name="Aerts A."/>
            <person name="Otillar R.P."/>
            <person name="Terry A.Y."/>
            <person name="Boore J.L."/>
            <person name="Grigoriev I.V."/>
            <person name="Lindberg D.R."/>
            <person name="Seaver E.C."/>
            <person name="Weisblat D.A."/>
            <person name="Putnam N.H."/>
            <person name="Rokhsar D.S."/>
        </authorList>
    </citation>
    <scope>NUCLEOTIDE SEQUENCE</scope>
    <source>
        <strain evidence="6 8">I ESC-2004</strain>
    </source>
</reference>
<sequence length="265" mass="29273">MYTMMTDNRKRNIRYLAFDSKRSNVAEIKVYEQCNLLQVAPSCDEYLDCEENFRCVSGTCEECPEGTKAYNGNCQKVCLKDDDCAGNSICNIGVSVCDACPAGTAPRIGSCDETCSATDACSDPDHACENGFCTPCLVNEIVQASACVSICELKKNEGMCSNKKSKWFYKAGQNICVEMQGCDEGVGTSNTFPSKTDCQEVCRPKTVPPECFLETDAGNCEDYQVRYHYSPEKMACKKFSYNGCDGNENNFSSKEACRLHCAKYD</sequence>
<dbReference type="GO" id="GO:0005615">
    <property type="term" value="C:extracellular space"/>
    <property type="evidence" value="ECO:0007669"/>
    <property type="project" value="TreeGrafter"/>
</dbReference>
<dbReference type="OrthoDB" id="4473401at2759"/>
<reference evidence="8" key="1">
    <citation type="submission" date="2012-12" db="EMBL/GenBank/DDBJ databases">
        <authorList>
            <person name="Hellsten U."/>
            <person name="Grimwood J."/>
            <person name="Chapman J.A."/>
            <person name="Shapiro H."/>
            <person name="Aerts A."/>
            <person name="Otillar R.P."/>
            <person name="Terry A.Y."/>
            <person name="Boore J.L."/>
            <person name="Simakov O."/>
            <person name="Marletaz F."/>
            <person name="Cho S.-J."/>
            <person name="Edsinger-Gonzales E."/>
            <person name="Havlak P."/>
            <person name="Kuo D.-H."/>
            <person name="Larsson T."/>
            <person name="Lv J."/>
            <person name="Arendt D."/>
            <person name="Savage R."/>
            <person name="Osoegawa K."/>
            <person name="de Jong P."/>
            <person name="Lindberg D.R."/>
            <person name="Seaver E.C."/>
            <person name="Weisblat D.A."/>
            <person name="Putnam N.H."/>
            <person name="Grigoriev I.V."/>
            <person name="Rokhsar D.S."/>
        </authorList>
    </citation>
    <scope>NUCLEOTIDE SEQUENCE</scope>
    <source>
        <strain evidence="8">I ESC-2004</strain>
    </source>
</reference>
<dbReference type="InterPro" id="IPR002223">
    <property type="entry name" value="Kunitz_BPTI"/>
</dbReference>
<dbReference type="PROSITE" id="PS50279">
    <property type="entry name" value="BPTI_KUNITZ_2"/>
    <property type="match status" value="2"/>
</dbReference>
<evidence type="ECO:0000313" key="7">
    <source>
        <dbReference type="EnsemblMetazoa" id="CapteP154579"/>
    </source>
</evidence>
<dbReference type="EnsemblMetazoa" id="CapteT154579">
    <property type="protein sequence ID" value="CapteP154579"/>
    <property type="gene ID" value="CapteG154579"/>
</dbReference>
<name>R7UC68_CAPTE</name>
<accession>R7UC68</accession>
<dbReference type="PRINTS" id="PR00759">
    <property type="entry name" value="BASICPTASE"/>
</dbReference>
<evidence type="ECO:0000256" key="3">
    <source>
        <dbReference type="ARBA" id="ARBA00022729"/>
    </source>
</evidence>
<dbReference type="GO" id="GO:0050431">
    <property type="term" value="F:transforming growth factor beta binding"/>
    <property type="evidence" value="ECO:0007669"/>
    <property type="project" value="TreeGrafter"/>
</dbReference>
<gene>
    <name evidence="6" type="ORF">CAPTEDRAFT_154579</name>
</gene>
<dbReference type="GO" id="GO:0048019">
    <property type="term" value="F:receptor antagonist activity"/>
    <property type="evidence" value="ECO:0007669"/>
    <property type="project" value="TreeGrafter"/>
</dbReference>
<dbReference type="SMART" id="SM00131">
    <property type="entry name" value="KU"/>
    <property type="match status" value="2"/>
</dbReference>
<dbReference type="Pfam" id="PF00014">
    <property type="entry name" value="Kunitz_BPTI"/>
    <property type="match status" value="2"/>
</dbReference>
<dbReference type="AlphaFoldDB" id="R7UC68"/>
<dbReference type="HOGENOM" id="CLU_1054626_0_0_1"/>
<feature type="domain" description="BPTI/Kunitz inhibitor" evidence="5">
    <location>
        <begin position="211"/>
        <end position="261"/>
    </location>
</feature>
<evidence type="ECO:0000313" key="8">
    <source>
        <dbReference type="Proteomes" id="UP000014760"/>
    </source>
</evidence>
<dbReference type="SUPFAM" id="SSF57362">
    <property type="entry name" value="BPTI-like"/>
    <property type="match status" value="2"/>
</dbReference>
<protein>
    <recommendedName>
        <fullName evidence="5">BPTI/Kunitz inhibitor domain-containing protein</fullName>
    </recommendedName>
</protein>
<dbReference type="Proteomes" id="UP000014760">
    <property type="component" value="Unassembled WGS sequence"/>
</dbReference>
<keyword evidence="3" id="KW-0732">Signal</keyword>